<dbReference type="EMBL" id="JAINUF010000008">
    <property type="protein sequence ID" value="KAJ8352427.1"/>
    <property type="molecule type" value="Genomic_DNA"/>
</dbReference>
<dbReference type="Proteomes" id="UP001152622">
    <property type="component" value="Chromosome 8"/>
</dbReference>
<name>A0A9Q1F743_SYNKA</name>
<comment type="caution">
    <text evidence="2">The sequence shown here is derived from an EMBL/GenBank/DDBJ whole genome shotgun (WGS) entry which is preliminary data.</text>
</comment>
<reference evidence="2" key="1">
    <citation type="journal article" date="2023" name="Science">
        <title>Genome structures resolve the early diversification of teleost fishes.</title>
        <authorList>
            <person name="Parey E."/>
            <person name="Louis A."/>
            <person name="Montfort J."/>
            <person name="Bouchez O."/>
            <person name="Roques C."/>
            <person name="Iampietro C."/>
            <person name="Lluch J."/>
            <person name="Castinel A."/>
            <person name="Donnadieu C."/>
            <person name="Desvignes T."/>
            <person name="Floi Bucao C."/>
            <person name="Jouanno E."/>
            <person name="Wen M."/>
            <person name="Mejri S."/>
            <person name="Dirks R."/>
            <person name="Jansen H."/>
            <person name="Henkel C."/>
            <person name="Chen W.J."/>
            <person name="Zahm M."/>
            <person name="Cabau C."/>
            <person name="Klopp C."/>
            <person name="Thompson A.W."/>
            <person name="Robinson-Rechavi M."/>
            <person name="Braasch I."/>
            <person name="Lecointre G."/>
            <person name="Bobe J."/>
            <person name="Postlethwait J.H."/>
            <person name="Berthelot C."/>
            <person name="Roest Crollius H."/>
            <person name="Guiguen Y."/>
        </authorList>
    </citation>
    <scope>NUCLEOTIDE SEQUENCE</scope>
    <source>
        <strain evidence="2">WJC10195</strain>
    </source>
</reference>
<accession>A0A9Q1F743</accession>
<dbReference type="AlphaFoldDB" id="A0A9Q1F743"/>
<evidence type="ECO:0000256" key="1">
    <source>
        <dbReference type="SAM" id="MobiDB-lite"/>
    </source>
</evidence>
<organism evidence="2 3">
    <name type="scientific">Synaphobranchus kaupii</name>
    <name type="common">Kaup's arrowtooth eel</name>
    <dbReference type="NCBI Taxonomy" id="118154"/>
    <lineage>
        <taxon>Eukaryota</taxon>
        <taxon>Metazoa</taxon>
        <taxon>Chordata</taxon>
        <taxon>Craniata</taxon>
        <taxon>Vertebrata</taxon>
        <taxon>Euteleostomi</taxon>
        <taxon>Actinopterygii</taxon>
        <taxon>Neopterygii</taxon>
        <taxon>Teleostei</taxon>
        <taxon>Anguilliformes</taxon>
        <taxon>Synaphobranchidae</taxon>
        <taxon>Synaphobranchus</taxon>
    </lineage>
</organism>
<gene>
    <name evidence="2" type="ORF">SKAU_G00239030</name>
</gene>
<proteinExistence type="predicted"/>
<protein>
    <submittedName>
        <fullName evidence="2">Uncharacterized protein</fullName>
    </submittedName>
</protein>
<keyword evidence="3" id="KW-1185">Reference proteome</keyword>
<sequence>MDPGAPIGPFIPFPRSADQTPLSGGTLNVFTYSEIPIIIYTRQDIATEACAYLGSPNSSSVTLGLSLSSKALSLSTGRHGRPAYLTESLPIRRPS</sequence>
<evidence type="ECO:0000313" key="2">
    <source>
        <dbReference type="EMBL" id="KAJ8352427.1"/>
    </source>
</evidence>
<evidence type="ECO:0000313" key="3">
    <source>
        <dbReference type="Proteomes" id="UP001152622"/>
    </source>
</evidence>
<feature type="region of interest" description="Disordered" evidence="1">
    <location>
        <begin position="76"/>
        <end position="95"/>
    </location>
</feature>